<dbReference type="Pfam" id="PF07883">
    <property type="entry name" value="Cupin_2"/>
    <property type="match status" value="1"/>
</dbReference>
<dbReference type="EMBL" id="QTUJ01000001">
    <property type="protein sequence ID" value="REF73179.1"/>
    <property type="molecule type" value="Genomic_DNA"/>
</dbReference>
<evidence type="ECO:0000313" key="2">
    <source>
        <dbReference type="EMBL" id="REF73179.1"/>
    </source>
</evidence>
<name>A0A3D9Y1X2_PARVE</name>
<dbReference type="OrthoDB" id="9798709at2"/>
<organism evidence="2 5">
    <name type="scientific">Paracoccus versutus</name>
    <name type="common">Thiobacillus versutus</name>
    <dbReference type="NCBI Taxonomy" id="34007"/>
    <lineage>
        <taxon>Bacteria</taxon>
        <taxon>Pseudomonadati</taxon>
        <taxon>Pseudomonadota</taxon>
        <taxon>Alphaproteobacteria</taxon>
        <taxon>Rhodobacterales</taxon>
        <taxon>Paracoccaceae</taxon>
        <taxon>Paracoccus</taxon>
    </lineage>
</organism>
<comment type="caution">
    <text evidence="2">The sequence shown here is derived from an EMBL/GenBank/DDBJ whole genome shotgun (WGS) entry which is preliminary data.</text>
</comment>
<dbReference type="Gene3D" id="2.60.120.10">
    <property type="entry name" value="Jelly Rolls"/>
    <property type="match status" value="1"/>
</dbReference>
<dbReference type="InterPro" id="IPR011051">
    <property type="entry name" value="RmlC_Cupin_sf"/>
</dbReference>
<dbReference type="EMBL" id="QUMX01000016">
    <property type="protein sequence ID" value="REG46210.1"/>
    <property type="molecule type" value="Genomic_DNA"/>
</dbReference>
<dbReference type="SUPFAM" id="SSF51182">
    <property type="entry name" value="RmlC-like cupins"/>
    <property type="match status" value="1"/>
</dbReference>
<keyword evidence="4" id="KW-1185">Reference proteome</keyword>
<proteinExistence type="predicted"/>
<evidence type="ECO:0000313" key="3">
    <source>
        <dbReference type="EMBL" id="REG46210.1"/>
    </source>
</evidence>
<protein>
    <recommendedName>
        <fullName evidence="1">Cupin type-2 domain-containing protein</fullName>
    </recommendedName>
</protein>
<dbReference type="PANTHER" id="PTHR43346:SF1">
    <property type="entry name" value="QUERCETIN 2,3-DIOXYGENASE-RELATED"/>
    <property type="match status" value="1"/>
</dbReference>
<evidence type="ECO:0000313" key="4">
    <source>
        <dbReference type="Proteomes" id="UP000256794"/>
    </source>
</evidence>
<dbReference type="PANTHER" id="PTHR43346">
    <property type="entry name" value="LIGAND BINDING DOMAIN PROTEIN, PUTATIVE (AFU_ORTHOLOGUE AFUA_6G14370)-RELATED"/>
    <property type="match status" value="1"/>
</dbReference>
<reference evidence="4 5" key="1">
    <citation type="submission" date="2018-08" db="EMBL/GenBank/DDBJ databases">
        <title>Genomic Encyclopedia of Archaeal and Bacterial Type Strains, Phase II (KMG-II): from individual species to whole genera.</title>
        <authorList>
            <person name="Goeker M."/>
        </authorList>
    </citation>
    <scope>NUCLEOTIDE SEQUENCE [LARGE SCALE GENOMIC DNA]</scope>
    <source>
        <strain evidence="2 5">DSM 17099</strain>
        <strain evidence="3 4">DSM 582</strain>
    </source>
</reference>
<evidence type="ECO:0000313" key="5">
    <source>
        <dbReference type="Proteomes" id="UP000256941"/>
    </source>
</evidence>
<dbReference type="InterPro" id="IPR014710">
    <property type="entry name" value="RmlC-like_jellyroll"/>
</dbReference>
<dbReference type="Proteomes" id="UP000256941">
    <property type="component" value="Unassembled WGS sequence"/>
</dbReference>
<sequence length="181" mass="20345">MIPSKKPEWAADPENDLGQILVLGPQEGKNFYQPVPANGNISVRIAPEFVDIQSPFSIGTQTLPPGGYVREHSHPEHDEALHFIRGTGKAVVDGVEYPIEPGVTIFVGRNRRHMFINDSDAELHWLWFIQPNGLEVFFEEVGRPVIPGEPDPTPFPRPDNVLEIERRTAFAPQPADQRRPE</sequence>
<dbReference type="RefSeq" id="WP_052095804.1">
    <property type="nucleotide sequence ID" value="NZ_CP038196.1"/>
</dbReference>
<dbReference type="Proteomes" id="UP000256794">
    <property type="component" value="Unassembled WGS sequence"/>
</dbReference>
<dbReference type="InterPro" id="IPR052538">
    <property type="entry name" value="Flavonoid_dioxygenase-like"/>
</dbReference>
<accession>A0A3E0BXA5</accession>
<feature type="domain" description="Cupin type-2" evidence="1">
    <location>
        <begin position="60"/>
        <end position="128"/>
    </location>
</feature>
<gene>
    <name evidence="3" type="ORF">ATH84_101670</name>
    <name evidence="2" type="ORF">BDD41_1710</name>
</gene>
<dbReference type="InterPro" id="IPR013096">
    <property type="entry name" value="Cupin_2"/>
</dbReference>
<accession>A0A3D9Y1X2</accession>
<evidence type="ECO:0000259" key="1">
    <source>
        <dbReference type="Pfam" id="PF07883"/>
    </source>
</evidence>
<dbReference type="AlphaFoldDB" id="A0A3D9Y1X2"/>